<dbReference type="PROSITE" id="PS01295">
    <property type="entry name" value="ISPD"/>
    <property type="match status" value="1"/>
</dbReference>
<dbReference type="Proteomes" id="UP001589836">
    <property type="component" value="Unassembled WGS sequence"/>
</dbReference>
<comment type="caution">
    <text evidence="8">The sequence shown here is derived from an EMBL/GenBank/DDBJ whole genome shotgun (WGS) entry which is preliminary data.</text>
</comment>
<dbReference type="PANTHER" id="PTHR32125:SF4">
    <property type="entry name" value="2-C-METHYL-D-ERYTHRITOL 4-PHOSPHATE CYTIDYLYLTRANSFERASE, CHLOROPLASTIC"/>
    <property type="match status" value="1"/>
</dbReference>
<protein>
    <recommendedName>
        <fullName evidence="7">2-C-methyl-D-erythritol 4-phosphate cytidylyltransferase</fullName>
        <ecNumber evidence="7">2.7.7.60</ecNumber>
    </recommendedName>
    <alternativeName>
        <fullName evidence="7">4-diphosphocytidyl-2C-methyl-D-erythritol synthase</fullName>
    </alternativeName>
    <alternativeName>
        <fullName evidence="7">MEP cytidylyltransferase</fullName>
        <shortName evidence="7">MCT</shortName>
    </alternativeName>
</protein>
<dbReference type="Pfam" id="PF01128">
    <property type="entry name" value="IspD"/>
    <property type="match status" value="1"/>
</dbReference>
<comment type="catalytic activity">
    <reaction evidence="1 7">
        <text>2-C-methyl-D-erythritol 4-phosphate + CTP + H(+) = 4-CDP-2-C-methyl-D-erythritol + diphosphate</text>
        <dbReference type="Rhea" id="RHEA:13429"/>
        <dbReference type="ChEBI" id="CHEBI:15378"/>
        <dbReference type="ChEBI" id="CHEBI:33019"/>
        <dbReference type="ChEBI" id="CHEBI:37563"/>
        <dbReference type="ChEBI" id="CHEBI:57823"/>
        <dbReference type="ChEBI" id="CHEBI:58262"/>
        <dbReference type="EC" id="2.7.7.60"/>
    </reaction>
</comment>
<sequence length="227" mass="25218">MLSYQIIILAAGQGKRMKSDKNKQFLMLKGKPLIIHTLDIFYQDPYCQSIQLVVNPKEEADIQTLLKEYGYQERIAVVHGGAERQDSVFAGLAACTAEEGIILIHDGARPFVSLENVATLVNKAYEKGAALLAVPVTDTIKRVTESGVTTLDRKELWAAQTPQAFRYSVILHAHKQAKEEGYLGTDDASLVERLNQPVEIVQGSYDNMKLTTPEDVEKAHAILSKYD</sequence>
<dbReference type="PANTHER" id="PTHR32125">
    <property type="entry name" value="2-C-METHYL-D-ERYTHRITOL 4-PHOSPHATE CYTIDYLYLTRANSFERASE, CHLOROPLASTIC"/>
    <property type="match status" value="1"/>
</dbReference>
<keyword evidence="6 7" id="KW-0414">Isoprene biosynthesis</keyword>
<keyword evidence="9" id="KW-1185">Reference proteome</keyword>
<proteinExistence type="inferred from homology"/>
<comment type="function">
    <text evidence="7">Catalyzes the formation of 4-diphosphocytidyl-2-C-methyl-D-erythritol from CTP and 2-C-methyl-D-erythritol 4-phosphate (MEP).</text>
</comment>
<feature type="site" description="Positions MEP for the nucleophilic attack" evidence="7">
    <location>
        <position position="209"/>
    </location>
</feature>
<evidence type="ECO:0000256" key="6">
    <source>
        <dbReference type="ARBA" id="ARBA00023229"/>
    </source>
</evidence>
<dbReference type="CDD" id="cd02516">
    <property type="entry name" value="CDP-ME_synthetase"/>
    <property type="match status" value="1"/>
</dbReference>
<evidence type="ECO:0000313" key="9">
    <source>
        <dbReference type="Proteomes" id="UP001589836"/>
    </source>
</evidence>
<reference evidence="8 9" key="1">
    <citation type="submission" date="2024-09" db="EMBL/GenBank/DDBJ databases">
        <authorList>
            <person name="Sun Q."/>
            <person name="Mori K."/>
        </authorList>
    </citation>
    <scope>NUCLEOTIDE SEQUENCE [LARGE SCALE GENOMIC DNA]</scope>
    <source>
        <strain evidence="8 9">NCAIM B.02529</strain>
    </source>
</reference>
<evidence type="ECO:0000256" key="5">
    <source>
        <dbReference type="ARBA" id="ARBA00022695"/>
    </source>
</evidence>
<evidence type="ECO:0000256" key="7">
    <source>
        <dbReference type="HAMAP-Rule" id="MF_00108"/>
    </source>
</evidence>
<name>A0ABV6LTF0_9BACI</name>
<dbReference type="GO" id="GO:0050518">
    <property type="term" value="F:2-C-methyl-D-erythritol 4-phosphate cytidylyltransferase activity"/>
    <property type="evidence" value="ECO:0007669"/>
    <property type="project" value="UniProtKB-EC"/>
</dbReference>
<dbReference type="EC" id="2.7.7.60" evidence="7"/>
<organism evidence="8 9">
    <name type="scientific">Pontibacillus salicampi</name>
    <dbReference type="NCBI Taxonomy" id="1449801"/>
    <lineage>
        <taxon>Bacteria</taxon>
        <taxon>Bacillati</taxon>
        <taxon>Bacillota</taxon>
        <taxon>Bacilli</taxon>
        <taxon>Bacillales</taxon>
        <taxon>Bacillaceae</taxon>
        <taxon>Pontibacillus</taxon>
    </lineage>
</organism>
<dbReference type="RefSeq" id="WP_377351284.1">
    <property type="nucleotide sequence ID" value="NZ_JBHLTP010000021.1"/>
</dbReference>
<evidence type="ECO:0000256" key="4">
    <source>
        <dbReference type="ARBA" id="ARBA00022679"/>
    </source>
</evidence>
<evidence type="ECO:0000256" key="2">
    <source>
        <dbReference type="ARBA" id="ARBA00004787"/>
    </source>
</evidence>
<dbReference type="SUPFAM" id="SSF53448">
    <property type="entry name" value="Nucleotide-diphospho-sugar transferases"/>
    <property type="match status" value="1"/>
</dbReference>
<dbReference type="InterPro" id="IPR050088">
    <property type="entry name" value="IspD/TarI_cytidylyltransf_bact"/>
</dbReference>
<dbReference type="InterPro" id="IPR018294">
    <property type="entry name" value="ISPD_synthase_CS"/>
</dbReference>
<keyword evidence="4 7" id="KW-0808">Transferase</keyword>
<gene>
    <name evidence="7 8" type="primary">ispD</name>
    <name evidence="8" type="ORF">ACFFGV_19095</name>
</gene>
<feature type="site" description="Transition state stabilizer" evidence="7">
    <location>
        <position position="16"/>
    </location>
</feature>
<feature type="site" description="Transition state stabilizer" evidence="7">
    <location>
        <position position="23"/>
    </location>
</feature>
<evidence type="ECO:0000313" key="8">
    <source>
        <dbReference type="EMBL" id="MFC0525687.1"/>
    </source>
</evidence>
<feature type="site" description="Positions MEP for the nucleophilic attack" evidence="7">
    <location>
        <position position="153"/>
    </location>
</feature>
<accession>A0ABV6LTF0</accession>
<dbReference type="EMBL" id="JBHLTP010000021">
    <property type="protein sequence ID" value="MFC0525687.1"/>
    <property type="molecule type" value="Genomic_DNA"/>
</dbReference>
<evidence type="ECO:0000256" key="3">
    <source>
        <dbReference type="ARBA" id="ARBA00009789"/>
    </source>
</evidence>
<evidence type="ECO:0000256" key="1">
    <source>
        <dbReference type="ARBA" id="ARBA00001282"/>
    </source>
</evidence>
<dbReference type="InterPro" id="IPR029044">
    <property type="entry name" value="Nucleotide-diphossugar_trans"/>
</dbReference>
<keyword evidence="5 7" id="KW-0548">Nucleotidyltransferase</keyword>
<dbReference type="HAMAP" id="MF_00108">
    <property type="entry name" value="IspD"/>
    <property type="match status" value="1"/>
</dbReference>
<dbReference type="Gene3D" id="3.90.550.10">
    <property type="entry name" value="Spore Coat Polysaccharide Biosynthesis Protein SpsA, Chain A"/>
    <property type="match status" value="1"/>
</dbReference>
<comment type="similarity">
    <text evidence="3 7">Belongs to the IspD/TarI cytidylyltransferase family. IspD subfamily.</text>
</comment>
<comment type="pathway">
    <text evidence="2 7">Isoprenoid biosynthesis; isopentenyl diphosphate biosynthesis via DXP pathway; isopentenyl diphosphate from 1-deoxy-D-xylulose 5-phosphate: step 2/6.</text>
</comment>
<dbReference type="NCBIfam" id="TIGR00453">
    <property type="entry name" value="ispD"/>
    <property type="match status" value="1"/>
</dbReference>
<dbReference type="InterPro" id="IPR001228">
    <property type="entry name" value="IspD"/>
</dbReference>
<dbReference type="InterPro" id="IPR034683">
    <property type="entry name" value="IspD/TarI"/>
</dbReference>